<keyword evidence="2" id="KW-1185">Reference proteome</keyword>
<organism evidence="1 2">
    <name type="scientific">Persea americana</name>
    <name type="common">Avocado</name>
    <dbReference type="NCBI Taxonomy" id="3435"/>
    <lineage>
        <taxon>Eukaryota</taxon>
        <taxon>Viridiplantae</taxon>
        <taxon>Streptophyta</taxon>
        <taxon>Embryophyta</taxon>
        <taxon>Tracheophyta</taxon>
        <taxon>Spermatophyta</taxon>
        <taxon>Magnoliopsida</taxon>
        <taxon>Magnoliidae</taxon>
        <taxon>Laurales</taxon>
        <taxon>Lauraceae</taxon>
        <taxon>Persea</taxon>
    </lineage>
</organism>
<proteinExistence type="predicted"/>
<protein>
    <submittedName>
        <fullName evidence="1">Uncharacterized protein</fullName>
    </submittedName>
</protein>
<gene>
    <name evidence="1" type="ORF">MRB53_003056</name>
</gene>
<evidence type="ECO:0000313" key="2">
    <source>
        <dbReference type="Proteomes" id="UP001234297"/>
    </source>
</evidence>
<sequence>MATYASPFQGPSCLAHRNSGLLDRRDSGGYGSCCHIAFLGLSQDVVKFQQKAQNEKFCTFFPGSKAERNVQQRK</sequence>
<reference evidence="1 2" key="1">
    <citation type="journal article" date="2022" name="Hortic Res">
        <title>A haplotype resolved chromosomal level avocado genome allows analysis of novel avocado genes.</title>
        <authorList>
            <person name="Nath O."/>
            <person name="Fletcher S.J."/>
            <person name="Hayward A."/>
            <person name="Shaw L.M."/>
            <person name="Masouleh A.K."/>
            <person name="Furtado A."/>
            <person name="Henry R.J."/>
            <person name="Mitter N."/>
        </authorList>
    </citation>
    <scope>NUCLEOTIDE SEQUENCE [LARGE SCALE GENOMIC DNA]</scope>
    <source>
        <strain evidence="2">cv. Hass</strain>
    </source>
</reference>
<accession>A0ACC2MWJ8</accession>
<dbReference type="Proteomes" id="UP001234297">
    <property type="component" value="Chromosome 1"/>
</dbReference>
<dbReference type="EMBL" id="CM056809">
    <property type="protein sequence ID" value="KAJ8650033.1"/>
    <property type="molecule type" value="Genomic_DNA"/>
</dbReference>
<comment type="caution">
    <text evidence="1">The sequence shown here is derived from an EMBL/GenBank/DDBJ whole genome shotgun (WGS) entry which is preliminary data.</text>
</comment>
<evidence type="ECO:0000313" key="1">
    <source>
        <dbReference type="EMBL" id="KAJ8650033.1"/>
    </source>
</evidence>
<name>A0ACC2MWJ8_PERAE</name>